<accession>G0EEZ0</accession>
<dbReference type="GeneID" id="11139872"/>
<sequence length="237" mass="26368">MECLRIEEARRAICYPRPEAPLCDALIDELRSIGVECIVPMGRFRKAGIPILGSGWAGNVFAALWNAHLVAIKALKPNSRRKSMLREALLAKIASMYGVAPRVYTFTRRLIVMKLVNGSVLASYKPSDTARALLVLRRLLYKAYILDRLGIDHGELVRPGGQVMVEDDEPYIIDFDSASALRKPRNVTSLAAGLARIPWASRLVKPSSDPSVRTVLREYRRNPTLNNFEAVLDALGL</sequence>
<dbReference type="SUPFAM" id="SSF56112">
    <property type="entry name" value="Protein kinase-like (PK-like)"/>
    <property type="match status" value="1"/>
</dbReference>
<dbReference type="GO" id="GO:0016301">
    <property type="term" value="F:kinase activity"/>
    <property type="evidence" value="ECO:0007669"/>
    <property type="project" value="UniProtKB-KW"/>
</dbReference>
<keyword evidence="1" id="KW-0808">Transferase</keyword>
<dbReference type="EMBL" id="CP002838">
    <property type="protein sequence ID" value="AEM38104.1"/>
    <property type="molecule type" value="Genomic_DNA"/>
</dbReference>
<name>G0EEZ0_PYRF1</name>
<evidence type="ECO:0000313" key="1">
    <source>
        <dbReference type="EMBL" id="AEM38104.1"/>
    </source>
</evidence>
<dbReference type="KEGG" id="pfm:Pyrfu_0232"/>
<protein>
    <submittedName>
        <fullName evidence="1">Thr/Ser protein kinase</fullName>
    </submittedName>
</protein>
<dbReference type="Proteomes" id="UP000001037">
    <property type="component" value="Chromosome"/>
</dbReference>
<keyword evidence="1" id="KW-0418">Kinase</keyword>
<dbReference type="AlphaFoldDB" id="G0EEZ0"/>
<dbReference type="InParanoid" id="G0EEZ0"/>
<keyword evidence="2" id="KW-1185">Reference proteome</keyword>
<dbReference type="RefSeq" id="WP_014025781.1">
    <property type="nucleotide sequence ID" value="NC_015931.1"/>
</dbReference>
<reference evidence="1 2" key="1">
    <citation type="journal article" date="2011" name="Stand. Genomic Sci.">
        <title>Complete genome sequence of the hyperthermophilic chemolithoautotroph Pyrolobus fumarii type strain (1A).</title>
        <authorList>
            <person name="Anderson I."/>
            <person name="Goker M."/>
            <person name="Nolan M."/>
            <person name="Lucas S."/>
            <person name="Hammon N."/>
            <person name="Deshpande S."/>
            <person name="Cheng J.F."/>
            <person name="Tapia R."/>
            <person name="Han C."/>
            <person name="Goodwin L."/>
            <person name="Pitluck S."/>
            <person name="Huntemann M."/>
            <person name="Liolios K."/>
            <person name="Ivanova N."/>
            <person name="Pagani I."/>
            <person name="Mavromatis K."/>
            <person name="Ovchinikova G."/>
            <person name="Pati A."/>
            <person name="Chen A."/>
            <person name="Palaniappan K."/>
            <person name="Land M."/>
            <person name="Hauser L."/>
            <person name="Brambilla E.M."/>
            <person name="Huber H."/>
            <person name="Yasawong M."/>
            <person name="Rohde M."/>
            <person name="Spring S."/>
            <person name="Abt B."/>
            <person name="Sikorski J."/>
            <person name="Wirth R."/>
            <person name="Detter J.C."/>
            <person name="Woyke T."/>
            <person name="Bristow J."/>
            <person name="Eisen J.A."/>
            <person name="Markowitz V."/>
            <person name="Hugenholtz P."/>
            <person name="Kyrpides N.C."/>
            <person name="Klenk H.P."/>
            <person name="Lapidus A."/>
        </authorList>
    </citation>
    <scope>NUCLEOTIDE SEQUENCE [LARGE SCALE GENOMIC DNA]</scope>
    <source>
        <strain evidence="2">DSM 11204 / 1A</strain>
    </source>
</reference>
<dbReference type="OrthoDB" id="86092at2157"/>
<dbReference type="Gene3D" id="1.10.510.10">
    <property type="entry name" value="Transferase(Phosphotransferase) domain 1"/>
    <property type="match status" value="1"/>
</dbReference>
<dbReference type="InterPro" id="IPR011009">
    <property type="entry name" value="Kinase-like_dom_sf"/>
</dbReference>
<proteinExistence type="predicted"/>
<organism evidence="1 2">
    <name type="scientific">Pyrolobus fumarii (strain DSM 11204 / 1A)</name>
    <dbReference type="NCBI Taxonomy" id="694429"/>
    <lineage>
        <taxon>Archaea</taxon>
        <taxon>Thermoproteota</taxon>
        <taxon>Thermoprotei</taxon>
        <taxon>Desulfurococcales</taxon>
        <taxon>Pyrodictiaceae</taxon>
        <taxon>Pyrolobus</taxon>
    </lineage>
</organism>
<dbReference type="eggNOG" id="arCOG01182">
    <property type="taxonomic scope" value="Archaea"/>
</dbReference>
<dbReference type="HOGENOM" id="CLU_095575_0_0_2"/>
<evidence type="ECO:0000313" key="2">
    <source>
        <dbReference type="Proteomes" id="UP000001037"/>
    </source>
</evidence>
<dbReference type="STRING" id="694429.Pyrfu_0232"/>
<gene>
    <name evidence="1" type="ordered locus">Pyrfu_0232</name>
</gene>